<feature type="transmembrane region" description="Helical" evidence="6">
    <location>
        <begin position="168"/>
        <end position="188"/>
    </location>
</feature>
<feature type="transmembrane region" description="Helical" evidence="6">
    <location>
        <begin position="57"/>
        <end position="82"/>
    </location>
</feature>
<dbReference type="Pfam" id="PF03706">
    <property type="entry name" value="LPG_synthase_TM"/>
    <property type="match status" value="1"/>
</dbReference>
<sequence length="337" mass="37103">MSDPQIPDEPERPARPRWRRVLVRSIPIVFYGLLAVSLAWILTQIDWAQVATISFDWWMVVFATVVALVSRFWLVTIWLVLLRRLGARHFTSIPLLAHAYAKAWLGRYIPGSAAWILGKIYFASREGVSKSKLAVSSFLEAGLQILVMLLVGIVLLMVDPRLDFVTPGIRITMGIVAVGCVVALWPPLFNGLAKFAYRKVRKRELGDEDLPTWGAIGQGFWMFAVSTVLTGVSVFLLARSIHSDLDASQLLFIVAANALASAVSMIAVFAPGGLGVREVILIALLTLIMPASVAVLVTLLIRVWSIAVDFVFVGVTKLLTLLRGEDTHLPDPPTPNR</sequence>
<feature type="transmembrane region" description="Helical" evidence="6">
    <location>
        <begin position="21"/>
        <end position="45"/>
    </location>
</feature>
<feature type="transmembrane region" description="Helical" evidence="6">
    <location>
        <begin position="250"/>
        <end position="273"/>
    </location>
</feature>
<organism evidence="7 8">
    <name type="scientific">Microbacterium awajiense</name>
    <dbReference type="NCBI Taxonomy" id="415214"/>
    <lineage>
        <taxon>Bacteria</taxon>
        <taxon>Bacillati</taxon>
        <taxon>Actinomycetota</taxon>
        <taxon>Actinomycetes</taxon>
        <taxon>Micrococcales</taxon>
        <taxon>Microbacteriaceae</taxon>
        <taxon>Microbacterium</taxon>
    </lineage>
</organism>
<gene>
    <name evidence="7" type="ORF">GCM10022200_13520</name>
</gene>
<dbReference type="PANTHER" id="PTHR39087">
    <property type="entry name" value="UPF0104 MEMBRANE PROTEIN MJ1595"/>
    <property type="match status" value="1"/>
</dbReference>
<dbReference type="RefSeq" id="WP_344737221.1">
    <property type="nucleotide sequence ID" value="NZ_BAAAYU010000004.1"/>
</dbReference>
<evidence type="ECO:0000256" key="3">
    <source>
        <dbReference type="ARBA" id="ARBA00022692"/>
    </source>
</evidence>
<evidence type="ECO:0000256" key="2">
    <source>
        <dbReference type="ARBA" id="ARBA00022475"/>
    </source>
</evidence>
<evidence type="ECO:0000313" key="8">
    <source>
        <dbReference type="Proteomes" id="UP001501697"/>
    </source>
</evidence>
<feature type="transmembrane region" description="Helical" evidence="6">
    <location>
        <begin position="279"/>
        <end position="301"/>
    </location>
</feature>
<evidence type="ECO:0000256" key="5">
    <source>
        <dbReference type="ARBA" id="ARBA00023136"/>
    </source>
</evidence>
<reference evidence="8" key="1">
    <citation type="journal article" date="2019" name="Int. J. Syst. Evol. Microbiol.">
        <title>The Global Catalogue of Microorganisms (GCM) 10K type strain sequencing project: providing services to taxonomists for standard genome sequencing and annotation.</title>
        <authorList>
            <consortium name="The Broad Institute Genomics Platform"/>
            <consortium name="The Broad Institute Genome Sequencing Center for Infectious Disease"/>
            <person name="Wu L."/>
            <person name="Ma J."/>
        </authorList>
    </citation>
    <scope>NUCLEOTIDE SEQUENCE [LARGE SCALE GENOMIC DNA]</scope>
    <source>
        <strain evidence="8">JCM 16544</strain>
    </source>
</reference>
<comment type="subcellular location">
    <subcellularLocation>
        <location evidence="1">Cell membrane</location>
        <topology evidence="1">Multi-pass membrane protein</topology>
    </subcellularLocation>
</comment>
<evidence type="ECO:0000313" key="7">
    <source>
        <dbReference type="EMBL" id="GAA3631863.1"/>
    </source>
</evidence>
<keyword evidence="3 6" id="KW-0812">Transmembrane</keyword>
<name>A0ABP7AGM4_9MICO</name>
<evidence type="ECO:0000256" key="6">
    <source>
        <dbReference type="SAM" id="Phobius"/>
    </source>
</evidence>
<accession>A0ABP7AGM4</accession>
<feature type="transmembrane region" description="Helical" evidence="6">
    <location>
        <begin position="134"/>
        <end position="156"/>
    </location>
</feature>
<keyword evidence="8" id="KW-1185">Reference proteome</keyword>
<evidence type="ECO:0008006" key="9">
    <source>
        <dbReference type="Google" id="ProtNLM"/>
    </source>
</evidence>
<keyword evidence="2" id="KW-1003">Cell membrane</keyword>
<evidence type="ECO:0000256" key="1">
    <source>
        <dbReference type="ARBA" id="ARBA00004651"/>
    </source>
</evidence>
<evidence type="ECO:0000256" key="4">
    <source>
        <dbReference type="ARBA" id="ARBA00022989"/>
    </source>
</evidence>
<feature type="transmembrane region" description="Helical" evidence="6">
    <location>
        <begin position="220"/>
        <end position="238"/>
    </location>
</feature>
<dbReference type="PANTHER" id="PTHR39087:SF2">
    <property type="entry name" value="UPF0104 MEMBRANE PROTEIN MJ1595"/>
    <property type="match status" value="1"/>
</dbReference>
<dbReference type="Proteomes" id="UP001501697">
    <property type="component" value="Unassembled WGS sequence"/>
</dbReference>
<dbReference type="EMBL" id="BAAAYU010000004">
    <property type="protein sequence ID" value="GAA3631863.1"/>
    <property type="molecule type" value="Genomic_DNA"/>
</dbReference>
<proteinExistence type="predicted"/>
<protein>
    <recommendedName>
        <fullName evidence="9">Flippase-like domain-containing protein</fullName>
    </recommendedName>
</protein>
<comment type="caution">
    <text evidence="7">The sequence shown here is derived from an EMBL/GenBank/DDBJ whole genome shotgun (WGS) entry which is preliminary data.</text>
</comment>
<dbReference type="InterPro" id="IPR022791">
    <property type="entry name" value="L-PG_synthase/AglD"/>
</dbReference>
<keyword evidence="5 6" id="KW-0472">Membrane</keyword>
<keyword evidence="4 6" id="KW-1133">Transmembrane helix</keyword>